<protein>
    <submittedName>
        <fullName evidence="3">AsmA family protein</fullName>
    </submittedName>
</protein>
<evidence type="ECO:0000256" key="1">
    <source>
        <dbReference type="SAM" id="MobiDB-lite"/>
    </source>
</evidence>
<organism evidence="3 4">
    <name type="scientific">Roseibium salinum</name>
    <dbReference type="NCBI Taxonomy" id="1604349"/>
    <lineage>
        <taxon>Bacteria</taxon>
        <taxon>Pseudomonadati</taxon>
        <taxon>Pseudomonadota</taxon>
        <taxon>Alphaproteobacteria</taxon>
        <taxon>Hyphomicrobiales</taxon>
        <taxon>Stappiaceae</taxon>
        <taxon>Roseibium</taxon>
    </lineage>
</organism>
<keyword evidence="4" id="KW-1185">Reference proteome</keyword>
<sequence>MRRLLIGLGSLVFVLATIVLVAPLFLPKDEIKRQVVAEVDKRLGWRVRLDGPVSLSLLPGFSLVAENVGLSGEAGADGIEFAKAERVEFGLAWGGLVSGNIRVTGIALDKPDIYLEVGPDGTTSWEPRKDLPLEEAVTASGEGDVASPAGETAPQEAPAAPEQQKVSEGYLKSIGVDSLEITGGTVTYRDQSSDQPVRIGGLNLTLQAPDLAGDVSLASSFTLQDIPFNVAGHLTNPLGLAAGEQTPVNLTVSSGENTIEVSGETGLAPVRGELAVEGSGPSLKALAALAGQELATDPGAFTVNAKVSGTEAAVSVADLHLTLGQLSLGGAAEADLAGLVPEVSGRLILKDGSIADLLLLAGRDLPASGKLSADLGFETVGLTAEELVAGLDINGSISIADGEIGGLGLASAVGGDPEADRLTNLAMEVDLQGLEEPIALSGALSWRGEAFSLTGEADTARLLAGDAAPLSVSLKGNRVSAGFDGRAAMSGNLDGAVRLETADLRGLMAWMGQPIGAGGGLKTFKASGIFGMQGEAITFEETRFTLDDTSGEANGKIVLGKKPKVTARLALRELVLDPYLGDPSGAGEGASRPSSSSGGGSGNGGNGGKRSGPSGWSTAAIDFSGLQAVDVDFKVTTREIRWDKIKIDESALSTTIENGVLTANLENLSLYGGSGTGTVTLNGAAATPEIAAKVSLSQLNAYPLLRDAAEFDWIEGKAAIDLDVTSQGASEQALVQGLNGTASYQFADGALRGINIPQMVRGLSIDTLLGWQENPSAKTDFSTLEATFLIENGIARTEDLLLVGPLLHMTGKGTTDMPAKRLALRVEPRIVPTLQGQAPQPRRKGEDKKLAGLGVPIVIEGSWSDPRIYPDIKGILEDPEAAYEQLQKSGGELISILQGKKDPSEQLVDTANQVIERATGGNTQIDVQKVIDGEVDDEEVLKAVEEGFGLPSGLLGTFLGKKKKEDENEN</sequence>
<dbReference type="Pfam" id="PF05170">
    <property type="entry name" value="AsmA"/>
    <property type="match status" value="2"/>
</dbReference>
<feature type="compositionally biased region" description="Gly residues" evidence="1">
    <location>
        <begin position="597"/>
        <end position="610"/>
    </location>
</feature>
<dbReference type="PANTHER" id="PTHR30441">
    <property type="entry name" value="DUF748 DOMAIN-CONTAINING PROTEIN"/>
    <property type="match status" value="1"/>
</dbReference>
<dbReference type="EMBL" id="JAPEVI010000003">
    <property type="protein sequence ID" value="MCX2724984.1"/>
    <property type="molecule type" value="Genomic_DNA"/>
</dbReference>
<dbReference type="PANTHER" id="PTHR30441:SF4">
    <property type="entry name" value="PROTEIN ASMA"/>
    <property type="match status" value="1"/>
</dbReference>
<dbReference type="Proteomes" id="UP001300261">
    <property type="component" value="Unassembled WGS sequence"/>
</dbReference>
<evidence type="ECO:0000313" key="4">
    <source>
        <dbReference type="Proteomes" id="UP001300261"/>
    </source>
</evidence>
<proteinExistence type="predicted"/>
<comment type="caution">
    <text evidence="3">The sequence shown here is derived from an EMBL/GenBank/DDBJ whole genome shotgun (WGS) entry which is preliminary data.</text>
</comment>
<gene>
    <name evidence="3" type="ORF">ON753_21860</name>
</gene>
<evidence type="ECO:0000259" key="2">
    <source>
        <dbReference type="Pfam" id="PF05170"/>
    </source>
</evidence>
<feature type="region of interest" description="Disordered" evidence="1">
    <location>
        <begin position="137"/>
        <end position="165"/>
    </location>
</feature>
<dbReference type="InterPro" id="IPR007844">
    <property type="entry name" value="AsmA"/>
</dbReference>
<reference evidence="3 4" key="1">
    <citation type="journal article" date="2016" name="Int. J. Syst. Evol. Microbiol.">
        <title>Labrenzia salina sp. nov., isolated from the rhizosphere of the halophyte Arthrocnemum macrostachyum.</title>
        <authorList>
            <person name="Camacho M."/>
            <person name="Redondo-Gomez S."/>
            <person name="Rodriguez-Llorente I."/>
            <person name="Rohde M."/>
            <person name="Sproer C."/>
            <person name="Schumann P."/>
            <person name="Klenk H.P."/>
            <person name="Montero-Calasanz M.D.C."/>
        </authorList>
    </citation>
    <scope>NUCLEOTIDE SEQUENCE [LARGE SCALE GENOMIC DNA]</scope>
    <source>
        <strain evidence="3 4">DSM 29163</strain>
    </source>
</reference>
<feature type="compositionally biased region" description="Low complexity" evidence="1">
    <location>
        <begin position="148"/>
        <end position="164"/>
    </location>
</feature>
<accession>A0ABT3R767</accession>
<feature type="region of interest" description="Disordered" evidence="1">
    <location>
        <begin position="582"/>
        <end position="614"/>
    </location>
</feature>
<name>A0ABT3R767_9HYPH</name>
<dbReference type="RefSeq" id="WP_265965437.1">
    <property type="nucleotide sequence ID" value="NZ_JAPEVI010000003.1"/>
</dbReference>
<dbReference type="InterPro" id="IPR052894">
    <property type="entry name" value="AsmA-related"/>
</dbReference>
<feature type="domain" description="AsmA" evidence="2">
    <location>
        <begin position="616"/>
        <end position="800"/>
    </location>
</feature>
<feature type="domain" description="AsmA" evidence="2">
    <location>
        <begin position="4"/>
        <end position="213"/>
    </location>
</feature>
<evidence type="ECO:0000313" key="3">
    <source>
        <dbReference type="EMBL" id="MCX2724984.1"/>
    </source>
</evidence>